<evidence type="ECO:0000256" key="7">
    <source>
        <dbReference type="SAM" id="MobiDB-lite"/>
    </source>
</evidence>
<keyword evidence="5 8" id="KW-1133">Transmembrane helix</keyword>
<evidence type="ECO:0000256" key="3">
    <source>
        <dbReference type="ARBA" id="ARBA00022475"/>
    </source>
</evidence>
<proteinExistence type="inferred from homology"/>
<evidence type="ECO:0000259" key="9">
    <source>
        <dbReference type="Pfam" id="PF00482"/>
    </source>
</evidence>
<comment type="similarity">
    <text evidence="2">Belongs to the GSP F family.</text>
</comment>
<protein>
    <recommendedName>
        <fullName evidence="9">Type II secretion system protein GspF domain-containing protein</fullName>
    </recommendedName>
</protein>
<keyword evidence="4 8" id="KW-0812">Transmembrane</keyword>
<dbReference type="Pfam" id="PF00482">
    <property type="entry name" value="T2SSF"/>
    <property type="match status" value="1"/>
</dbReference>
<evidence type="ECO:0000256" key="8">
    <source>
        <dbReference type="SAM" id="Phobius"/>
    </source>
</evidence>
<dbReference type="PANTHER" id="PTHR30012">
    <property type="entry name" value="GENERAL SECRETION PATHWAY PROTEIN"/>
    <property type="match status" value="1"/>
</dbReference>
<evidence type="ECO:0000313" key="10">
    <source>
        <dbReference type="EMBL" id="ABR13426.1"/>
    </source>
</evidence>
<dbReference type="InterPro" id="IPR018076">
    <property type="entry name" value="T2SS_GspF_dom"/>
</dbReference>
<feature type="transmembrane region" description="Helical" evidence="8">
    <location>
        <begin position="170"/>
        <end position="198"/>
    </location>
</feature>
<name>A6N5I0_PSEAI</name>
<feature type="compositionally biased region" description="Polar residues" evidence="7">
    <location>
        <begin position="284"/>
        <end position="300"/>
    </location>
</feature>
<dbReference type="InterPro" id="IPR003004">
    <property type="entry name" value="GspF/PilC"/>
</dbReference>
<dbReference type="EMBL" id="EF611301">
    <property type="protein sequence ID" value="ABR13426.1"/>
    <property type="molecule type" value="Genomic_DNA"/>
</dbReference>
<keyword evidence="3" id="KW-1003">Cell membrane</keyword>
<dbReference type="InterPro" id="IPR042094">
    <property type="entry name" value="T2SS_GspF_sf"/>
</dbReference>
<dbReference type="PANTHER" id="PTHR30012:SF0">
    <property type="entry name" value="TYPE II SECRETION SYSTEM PROTEIN F-RELATED"/>
    <property type="match status" value="1"/>
</dbReference>
<accession>A6N5I0</accession>
<dbReference type="Gene3D" id="1.20.81.30">
    <property type="entry name" value="Type II secretion system (T2SS), domain F"/>
    <property type="match status" value="1"/>
</dbReference>
<evidence type="ECO:0000256" key="2">
    <source>
        <dbReference type="ARBA" id="ARBA00005745"/>
    </source>
</evidence>
<dbReference type="GO" id="GO:0005886">
    <property type="term" value="C:plasma membrane"/>
    <property type="evidence" value="ECO:0007669"/>
    <property type="project" value="UniProtKB-SubCell"/>
</dbReference>
<reference evidence="10" key="1">
    <citation type="journal article" date="2008" name="J. Bacteriol.">
        <title>Hybrid pathogenicity island PAGI-5 contributes to the highly virulent phenotype of a Pseudomonas aeruginosa isolate in mammals.</title>
        <authorList>
            <person name="Battle S.E."/>
            <person name="Meyer F."/>
            <person name="Rello J."/>
            <person name="Kung V.L."/>
            <person name="Hauser A.R."/>
        </authorList>
    </citation>
    <scope>NUCLEOTIDE SEQUENCE</scope>
    <source>
        <strain evidence="10">PSE9</strain>
    </source>
</reference>
<evidence type="ECO:0000256" key="5">
    <source>
        <dbReference type="ARBA" id="ARBA00022989"/>
    </source>
</evidence>
<feature type="domain" description="Type II secretion system protein GspF" evidence="9">
    <location>
        <begin position="25"/>
        <end position="151"/>
    </location>
</feature>
<organism evidence="10">
    <name type="scientific">Pseudomonas aeruginosa</name>
    <dbReference type="NCBI Taxonomy" id="287"/>
    <lineage>
        <taxon>Bacteria</taxon>
        <taxon>Pseudomonadati</taxon>
        <taxon>Pseudomonadota</taxon>
        <taxon>Gammaproteobacteria</taxon>
        <taxon>Pseudomonadales</taxon>
        <taxon>Pseudomonadaceae</taxon>
        <taxon>Pseudomonas</taxon>
    </lineage>
</organism>
<feature type="region of interest" description="Disordered" evidence="7">
    <location>
        <begin position="281"/>
        <end position="328"/>
    </location>
</feature>
<comment type="subcellular location">
    <subcellularLocation>
        <location evidence="1">Cell membrane</location>
        <topology evidence="1">Multi-pass membrane protein</topology>
    </subcellularLocation>
</comment>
<feature type="compositionally biased region" description="Low complexity" evidence="7">
    <location>
        <begin position="306"/>
        <end position="328"/>
    </location>
</feature>
<evidence type="ECO:0000256" key="1">
    <source>
        <dbReference type="ARBA" id="ARBA00004651"/>
    </source>
</evidence>
<evidence type="ECO:0000256" key="4">
    <source>
        <dbReference type="ARBA" id="ARBA00022692"/>
    </source>
</evidence>
<feature type="transmembrane region" description="Helical" evidence="8">
    <location>
        <begin position="127"/>
        <end position="150"/>
    </location>
</feature>
<evidence type="ECO:0000256" key="6">
    <source>
        <dbReference type="ARBA" id="ARBA00023136"/>
    </source>
</evidence>
<sequence length="328" mass="36098">MGGFWEQLQFAFYSKQFGRKERLQFYESMSTLLENGVPLKDAVAEVHKIFAHEGQHPFHPVAIASREALMGLSNGKRLATAMALYLPAQERALIEAGEMSGNLVQAMGDAVSLVEAQARIRATIWQALLYPLALSAMMVFLLCIVAYRMVPSLARLSDPVTWTGPLATLNAIASFVTGPGIYVLVAVITLTVVVIVTLPTYRWKGRVWLDRTLPPWSIYRMLQGTTFLLNMAVMLNAGIRPYDSLASMIKISPPWLKQRLESCPLTAWAWARTRESPFAAPVTISPTDRPSSTCASSPTGEASPKRWSSSAAAGRRPASSRSSWPPGW</sequence>
<dbReference type="AlphaFoldDB" id="A6N5I0"/>
<keyword evidence="6 8" id="KW-0472">Membrane</keyword>